<keyword evidence="1" id="KW-0472">Membrane</keyword>
<keyword evidence="1" id="KW-0812">Transmembrane</keyword>
<feature type="transmembrane region" description="Helical" evidence="1">
    <location>
        <begin position="43"/>
        <end position="65"/>
    </location>
</feature>
<comment type="caution">
    <text evidence="2">The sequence shown here is derived from an EMBL/GenBank/DDBJ whole genome shotgun (WGS) entry which is preliminary data.</text>
</comment>
<keyword evidence="3" id="KW-1185">Reference proteome</keyword>
<feature type="transmembrane region" description="Helical" evidence="1">
    <location>
        <begin position="134"/>
        <end position="162"/>
    </location>
</feature>
<dbReference type="Proteomes" id="UP000557717">
    <property type="component" value="Unassembled WGS sequence"/>
</dbReference>
<accession>A0A840V7R3</accession>
<proteinExistence type="predicted"/>
<evidence type="ECO:0000313" key="2">
    <source>
        <dbReference type="EMBL" id="MBB5353086.1"/>
    </source>
</evidence>
<dbReference type="EMBL" id="JACHFD010000020">
    <property type="protein sequence ID" value="MBB5353086.1"/>
    <property type="molecule type" value="Genomic_DNA"/>
</dbReference>
<reference evidence="2 3" key="1">
    <citation type="submission" date="2020-08" db="EMBL/GenBank/DDBJ databases">
        <title>Genomic Encyclopedia of Type Strains, Phase IV (KMG-IV): sequencing the most valuable type-strain genomes for metagenomic binning, comparative biology and taxonomic classification.</title>
        <authorList>
            <person name="Goeker M."/>
        </authorList>
    </citation>
    <scope>NUCLEOTIDE SEQUENCE [LARGE SCALE GENOMIC DNA]</scope>
    <source>
        <strain evidence="2 3">YC6886</strain>
    </source>
</reference>
<evidence type="ECO:0000313" key="3">
    <source>
        <dbReference type="Proteomes" id="UP000557717"/>
    </source>
</evidence>
<dbReference type="AlphaFoldDB" id="A0A840V7R3"/>
<protein>
    <recommendedName>
        <fullName evidence="4">DUF5362 domain-containing protein</fullName>
    </recommendedName>
</protein>
<sequence length="168" mass="17926">MENPYSSTPESIPPEFHSPPGIASPGVIDALAGTRFWVRLCSVLGFIGSGFMVIAGLLILLGGAASTASLPEGNGSMVPIVIGLGVFYLLFSGLLIYPSIKLWTYGSHIVRLLVSRSETDLVAALHAQRVFWRFVGWMIVSLVVLYFVGILVIGGFITYSAIKGVPTP</sequence>
<gene>
    <name evidence="2" type="ORF">HNR46_003339</name>
</gene>
<organism evidence="2 3">
    <name type="scientific">Haloferula luteola</name>
    <dbReference type="NCBI Taxonomy" id="595692"/>
    <lineage>
        <taxon>Bacteria</taxon>
        <taxon>Pseudomonadati</taxon>
        <taxon>Verrucomicrobiota</taxon>
        <taxon>Verrucomicrobiia</taxon>
        <taxon>Verrucomicrobiales</taxon>
        <taxon>Verrucomicrobiaceae</taxon>
        <taxon>Haloferula</taxon>
    </lineage>
</organism>
<feature type="transmembrane region" description="Helical" evidence="1">
    <location>
        <begin position="77"/>
        <end position="97"/>
    </location>
</feature>
<evidence type="ECO:0008006" key="4">
    <source>
        <dbReference type="Google" id="ProtNLM"/>
    </source>
</evidence>
<keyword evidence="1" id="KW-1133">Transmembrane helix</keyword>
<evidence type="ECO:0000256" key="1">
    <source>
        <dbReference type="SAM" id="Phobius"/>
    </source>
</evidence>
<name>A0A840V7R3_9BACT</name>